<dbReference type="GO" id="GO:0046513">
    <property type="term" value="P:ceramide biosynthetic process"/>
    <property type="evidence" value="ECO:0007669"/>
    <property type="project" value="TreeGrafter"/>
</dbReference>
<feature type="region of interest" description="Disordered" evidence="9">
    <location>
        <begin position="373"/>
        <end position="396"/>
    </location>
</feature>
<dbReference type="GO" id="GO:0005789">
    <property type="term" value="C:endoplasmic reticulum membrane"/>
    <property type="evidence" value="ECO:0007669"/>
    <property type="project" value="TreeGrafter"/>
</dbReference>
<dbReference type="InterPro" id="IPR025749">
    <property type="entry name" value="Sphingomyelin_synth-like_dom"/>
</dbReference>
<dbReference type="PANTHER" id="PTHR21290:SF4">
    <property type="entry name" value="SPHINGOMYELIN SYNTHASE-RELATED 2"/>
    <property type="match status" value="1"/>
</dbReference>
<keyword evidence="7" id="KW-0443">Lipid metabolism</keyword>
<feature type="compositionally biased region" description="Basic residues" evidence="9">
    <location>
        <begin position="436"/>
        <end position="445"/>
    </location>
</feature>
<comment type="similarity">
    <text evidence="2">Belongs to the sphingomyelin synthase family.</text>
</comment>
<name>A0A9P1MZR9_9PELO</name>
<feature type="region of interest" description="Disordered" evidence="9">
    <location>
        <begin position="416"/>
        <end position="445"/>
    </location>
</feature>
<keyword evidence="13" id="KW-1185">Reference proteome</keyword>
<dbReference type="EMBL" id="CANHGI010000002">
    <property type="protein sequence ID" value="CAI5442256.1"/>
    <property type="molecule type" value="Genomic_DNA"/>
</dbReference>
<feature type="compositionally biased region" description="Basic residues" evidence="9">
    <location>
        <begin position="335"/>
        <end position="345"/>
    </location>
</feature>
<sequence length="893" mass="102286">MKNAVAESESLLQRYEHDEKSAKYFVDIGSNADDLLDPQPQYKEVRKWPTFVAAFFLLIGWFLNEVALAWIHERVPRDVPPLPDLWFSVFPEIQGAIRITEYIMFILLVNALIIMFTHQHRWIVVRRGFMCIALSYTFRALCVTVLQVPVPSVNTYCAPKLNSSVELVLSRVTKMFWSAGIEQLRPRELCGDLIVSGHTLTIFTSFLVFKTYAPKKLQPLSHLYQILAYCAVFAILMSRKHYCIDVILGYTVCTRVFMEYHSLATSYHESTLSNNPLSWSWWSIFIPFLERDAPAPAHFHNHLSLSCVLLFSFSSFFDDEKMSEKSPTPYNPRDRIKRHLKRKSSSRSLAPALDACNVSNSFKLFPDIETESCPVPSTSSNPFKVGSPLKKRQKPQQHVNFADSVFDVEENAQDPFNDDVFSYSQTKENQKTPTKSPRKSPRKKVIAKRSTFERYQSFDPKSMLKECYATDFSQLLDKKEKSANEIGETFEESENIPDDFRIATKIRIISKVPFSWMNSRKSTGIVTVRLPATDRYDGLKYFNDRLLNIGNLGILEASTLYYQFPIIPVQRVPMSPLATTTMFNQWVESYEQLFHSYKKGDRQTFFVACAVFNVLFTKTEEIEDFGGEEDSQSCFRMSNGQKLIAIVSHTTSAVREHLRSQGVDYEVIGKPKSRLSIDTSMTGFDDTNDSPMIEFQPDQKPEPTEIKEESEEDENESPTKANQQWLKEIGVSPKNVMKNSLARKLSTRLSERNEGILSLLVKGSSVQSLYNTLMSSDIVHEKTGPYTKIPPTLIAESSFLYGQLLSLNKTSHIVQRKGNATEYILELDRGPILPHTSKLLTQFLRRSQFCSSTDPVIIRASDRHSNNGMNCWNEKACDWTQVHVFSELVKWAK</sequence>
<evidence type="ECO:0000256" key="1">
    <source>
        <dbReference type="ARBA" id="ARBA00004141"/>
    </source>
</evidence>
<feature type="compositionally biased region" description="Basic and acidic residues" evidence="9">
    <location>
        <begin position="697"/>
        <end position="707"/>
    </location>
</feature>
<feature type="region of interest" description="Disordered" evidence="9">
    <location>
        <begin position="322"/>
        <end position="345"/>
    </location>
</feature>
<proteinExistence type="inferred from homology"/>
<accession>A0A9P1MZR9</accession>
<dbReference type="AlphaFoldDB" id="A0A9P1MZR9"/>
<dbReference type="Pfam" id="PF14360">
    <property type="entry name" value="PAP2_C"/>
    <property type="match status" value="1"/>
</dbReference>
<dbReference type="GO" id="GO:0005886">
    <property type="term" value="C:plasma membrane"/>
    <property type="evidence" value="ECO:0007669"/>
    <property type="project" value="TreeGrafter"/>
</dbReference>
<comment type="subcellular location">
    <subcellularLocation>
        <location evidence="1">Membrane</location>
        <topology evidence="1">Multi-pass membrane protein</topology>
    </subcellularLocation>
</comment>
<protein>
    <recommendedName>
        <fullName evidence="11">Sphingomyelin synthase-like domain-containing protein</fullName>
    </recommendedName>
</protein>
<feature type="transmembrane region" description="Helical" evidence="10">
    <location>
        <begin position="95"/>
        <end position="116"/>
    </location>
</feature>
<keyword evidence="4 10" id="KW-0812">Transmembrane</keyword>
<dbReference type="GO" id="GO:0033188">
    <property type="term" value="F:sphingomyelin synthase activity"/>
    <property type="evidence" value="ECO:0007669"/>
    <property type="project" value="TreeGrafter"/>
</dbReference>
<dbReference type="PANTHER" id="PTHR21290">
    <property type="entry name" value="SPHINGOMYELIN SYNTHETASE"/>
    <property type="match status" value="1"/>
</dbReference>
<dbReference type="GO" id="GO:0006686">
    <property type="term" value="P:sphingomyelin biosynthetic process"/>
    <property type="evidence" value="ECO:0007669"/>
    <property type="project" value="TreeGrafter"/>
</dbReference>
<feature type="transmembrane region" description="Helical" evidence="10">
    <location>
        <begin position="128"/>
        <end position="146"/>
    </location>
</feature>
<evidence type="ECO:0000256" key="3">
    <source>
        <dbReference type="ARBA" id="ARBA00022679"/>
    </source>
</evidence>
<comment type="caution">
    <text evidence="12">The sequence shown here is derived from an EMBL/GenBank/DDBJ whole genome shotgun (WGS) entry which is preliminary data.</text>
</comment>
<evidence type="ECO:0000256" key="10">
    <source>
        <dbReference type="SAM" id="Phobius"/>
    </source>
</evidence>
<evidence type="ECO:0000313" key="13">
    <source>
        <dbReference type="Proteomes" id="UP001152747"/>
    </source>
</evidence>
<gene>
    <name evidence="12" type="ORF">CAMP_LOCUS4893</name>
</gene>
<organism evidence="12 13">
    <name type="scientific">Caenorhabditis angaria</name>
    <dbReference type="NCBI Taxonomy" id="860376"/>
    <lineage>
        <taxon>Eukaryota</taxon>
        <taxon>Metazoa</taxon>
        <taxon>Ecdysozoa</taxon>
        <taxon>Nematoda</taxon>
        <taxon>Chromadorea</taxon>
        <taxon>Rhabditida</taxon>
        <taxon>Rhabditina</taxon>
        <taxon>Rhabditomorpha</taxon>
        <taxon>Rhabditoidea</taxon>
        <taxon>Rhabditidae</taxon>
        <taxon>Peloderinae</taxon>
        <taxon>Caenorhabditis</taxon>
    </lineage>
</organism>
<keyword evidence="3" id="KW-0808">Transferase</keyword>
<keyword evidence="5" id="KW-0746">Sphingolipid metabolism</keyword>
<evidence type="ECO:0000256" key="7">
    <source>
        <dbReference type="ARBA" id="ARBA00023098"/>
    </source>
</evidence>
<feature type="domain" description="Sphingomyelin synthase-like" evidence="11">
    <location>
        <begin position="190"/>
        <end position="261"/>
    </location>
</feature>
<feature type="transmembrane region" description="Helical" evidence="10">
    <location>
        <begin position="51"/>
        <end position="71"/>
    </location>
</feature>
<feature type="region of interest" description="Disordered" evidence="9">
    <location>
        <begin position="678"/>
        <end position="722"/>
    </location>
</feature>
<evidence type="ECO:0000256" key="9">
    <source>
        <dbReference type="SAM" id="MobiDB-lite"/>
    </source>
</evidence>
<evidence type="ECO:0000256" key="6">
    <source>
        <dbReference type="ARBA" id="ARBA00022989"/>
    </source>
</evidence>
<reference evidence="12" key="1">
    <citation type="submission" date="2022-11" db="EMBL/GenBank/DDBJ databases">
        <authorList>
            <person name="Kikuchi T."/>
        </authorList>
    </citation>
    <scope>NUCLEOTIDE SEQUENCE</scope>
    <source>
        <strain evidence="12">PS1010</strain>
    </source>
</reference>
<evidence type="ECO:0000313" key="12">
    <source>
        <dbReference type="EMBL" id="CAI5442256.1"/>
    </source>
</evidence>
<evidence type="ECO:0000256" key="4">
    <source>
        <dbReference type="ARBA" id="ARBA00022692"/>
    </source>
</evidence>
<dbReference type="InterPro" id="IPR045221">
    <property type="entry name" value="Sphingomyelin_synth-like"/>
</dbReference>
<dbReference type="GO" id="GO:0000139">
    <property type="term" value="C:Golgi membrane"/>
    <property type="evidence" value="ECO:0007669"/>
    <property type="project" value="TreeGrafter"/>
</dbReference>
<dbReference type="Proteomes" id="UP001152747">
    <property type="component" value="Unassembled WGS sequence"/>
</dbReference>
<evidence type="ECO:0000256" key="8">
    <source>
        <dbReference type="ARBA" id="ARBA00023136"/>
    </source>
</evidence>
<evidence type="ECO:0000256" key="5">
    <source>
        <dbReference type="ARBA" id="ARBA00022919"/>
    </source>
</evidence>
<evidence type="ECO:0000259" key="11">
    <source>
        <dbReference type="Pfam" id="PF14360"/>
    </source>
</evidence>
<keyword evidence="8 10" id="KW-0472">Membrane</keyword>
<dbReference type="GO" id="GO:0047493">
    <property type="term" value="F:ceramide cholinephosphotransferase activity"/>
    <property type="evidence" value="ECO:0007669"/>
    <property type="project" value="TreeGrafter"/>
</dbReference>
<keyword evidence="6 10" id="KW-1133">Transmembrane helix</keyword>
<dbReference type="CDD" id="cd01610">
    <property type="entry name" value="PAP2_like"/>
    <property type="match status" value="1"/>
</dbReference>
<dbReference type="OrthoDB" id="422827at2759"/>
<evidence type="ECO:0000256" key="2">
    <source>
        <dbReference type="ARBA" id="ARBA00005441"/>
    </source>
</evidence>